<proteinExistence type="predicted"/>
<protein>
    <submittedName>
        <fullName evidence="1">Uncharacterized protein</fullName>
    </submittedName>
</protein>
<dbReference type="AlphaFoldDB" id="A0A1V1P2U9"/>
<evidence type="ECO:0000313" key="1">
    <source>
        <dbReference type="EMBL" id="ETR69219.1"/>
    </source>
</evidence>
<dbReference type="EMBL" id="ATBP01000704">
    <property type="protein sequence ID" value="ETR69219.1"/>
    <property type="molecule type" value="Genomic_DNA"/>
</dbReference>
<gene>
    <name evidence="1" type="ORF">OMM_09790</name>
</gene>
<evidence type="ECO:0000313" key="2">
    <source>
        <dbReference type="Proteomes" id="UP000189670"/>
    </source>
</evidence>
<dbReference type="Proteomes" id="UP000189670">
    <property type="component" value="Unassembled WGS sequence"/>
</dbReference>
<comment type="caution">
    <text evidence="1">The sequence shown here is derived from an EMBL/GenBank/DDBJ whole genome shotgun (WGS) entry which is preliminary data.</text>
</comment>
<sequence length="91" mass="10621">MNDLDKLEKKLPKKISQILCKIASQRIGWLVDIYKKWADLHNEIMNIGHHKRFIKIVKRYKVSQKNVEGYSEDAIARFVDGKLTTSTNCFA</sequence>
<accession>A0A1V1P2U9</accession>
<organism evidence="1 2">
    <name type="scientific">Candidatus Magnetoglobus multicellularis str. Araruama</name>
    <dbReference type="NCBI Taxonomy" id="890399"/>
    <lineage>
        <taxon>Bacteria</taxon>
        <taxon>Pseudomonadati</taxon>
        <taxon>Thermodesulfobacteriota</taxon>
        <taxon>Desulfobacteria</taxon>
        <taxon>Desulfobacterales</taxon>
        <taxon>Desulfobacteraceae</taxon>
        <taxon>Candidatus Magnetoglobus</taxon>
    </lineage>
</organism>
<name>A0A1V1P2U9_9BACT</name>
<reference evidence="2" key="1">
    <citation type="submission" date="2012-11" db="EMBL/GenBank/DDBJ databases">
        <authorList>
            <person name="Lucero-Rivera Y.E."/>
            <person name="Tovar-Ramirez D."/>
        </authorList>
    </citation>
    <scope>NUCLEOTIDE SEQUENCE [LARGE SCALE GENOMIC DNA]</scope>
    <source>
        <strain evidence="2">Araruama</strain>
    </source>
</reference>